<evidence type="ECO:0000259" key="1">
    <source>
        <dbReference type="PROSITE" id="PS50995"/>
    </source>
</evidence>
<dbReference type="InterPro" id="IPR000835">
    <property type="entry name" value="HTH_MarR-typ"/>
</dbReference>
<dbReference type="EMBL" id="CP059399">
    <property type="protein sequence ID" value="QLY28134.1"/>
    <property type="molecule type" value="Genomic_DNA"/>
</dbReference>
<evidence type="ECO:0000313" key="2">
    <source>
        <dbReference type="EMBL" id="QLY28134.1"/>
    </source>
</evidence>
<dbReference type="PANTHER" id="PTHR33164:SF43">
    <property type="entry name" value="HTH-TYPE TRANSCRIPTIONAL REPRESSOR YETL"/>
    <property type="match status" value="1"/>
</dbReference>
<dbReference type="InterPro" id="IPR036388">
    <property type="entry name" value="WH-like_DNA-bd_sf"/>
</dbReference>
<dbReference type="SUPFAM" id="SSF46785">
    <property type="entry name" value="Winged helix' DNA-binding domain"/>
    <property type="match status" value="1"/>
</dbReference>
<evidence type="ECO:0000313" key="3">
    <source>
        <dbReference type="Proteomes" id="UP000515512"/>
    </source>
</evidence>
<dbReference type="InterPro" id="IPR039422">
    <property type="entry name" value="MarR/SlyA-like"/>
</dbReference>
<dbReference type="PRINTS" id="PR00598">
    <property type="entry name" value="HTHMARR"/>
</dbReference>
<dbReference type="GO" id="GO:0003700">
    <property type="term" value="F:DNA-binding transcription factor activity"/>
    <property type="evidence" value="ECO:0007669"/>
    <property type="project" value="InterPro"/>
</dbReference>
<dbReference type="Gene3D" id="1.10.10.10">
    <property type="entry name" value="Winged helix-like DNA-binding domain superfamily/Winged helix DNA-binding domain"/>
    <property type="match status" value="1"/>
</dbReference>
<accession>A0A7D6V6W8</accession>
<dbReference type="PANTHER" id="PTHR33164">
    <property type="entry name" value="TRANSCRIPTIONAL REGULATOR, MARR FAMILY"/>
    <property type="match status" value="1"/>
</dbReference>
<dbReference type="SMART" id="SM00347">
    <property type="entry name" value="HTH_MARR"/>
    <property type="match status" value="1"/>
</dbReference>
<sequence>MDASDLLSDPKITLMGLFVEAYTEVMREISAQERAHDLSVAEFDVLLRLGRSPGSKLRITDLVTQTGLTSGGMTRLIDRLDKRGLVERVTDPTDRRVVLAHLTPAGAAKNATVIPGHLAIIERTLMHPLTPTERTNLEHALRKIRDHALESRPNSEK</sequence>
<dbReference type="AlphaFoldDB" id="A0A7D6V6W8"/>
<dbReference type="RefSeq" id="WP_181579342.1">
    <property type="nucleotide sequence ID" value="NZ_CP059399.1"/>
</dbReference>
<dbReference type="InterPro" id="IPR036390">
    <property type="entry name" value="WH_DNA-bd_sf"/>
</dbReference>
<dbReference type="Proteomes" id="UP000515512">
    <property type="component" value="Chromosome"/>
</dbReference>
<dbReference type="KEGG" id="nhu:H0264_22365"/>
<feature type="domain" description="HTH marR-type" evidence="1">
    <location>
        <begin position="11"/>
        <end position="146"/>
    </location>
</feature>
<organism evidence="2 3">
    <name type="scientific">Nocardia huaxiensis</name>
    <dbReference type="NCBI Taxonomy" id="2755382"/>
    <lineage>
        <taxon>Bacteria</taxon>
        <taxon>Bacillati</taxon>
        <taxon>Actinomycetota</taxon>
        <taxon>Actinomycetes</taxon>
        <taxon>Mycobacteriales</taxon>
        <taxon>Nocardiaceae</taxon>
        <taxon>Nocardia</taxon>
    </lineage>
</organism>
<dbReference type="Pfam" id="PF12802">
    <property type="entry name" value="MarR_2"/>
    <property type="match status" value="1"/>
</dbReference>
<dbReference type="GO" id="GO:0006950">
    <property type="term" value="P:response to stress"/>
    <property type="evidence" value="ECO:0007669"/>
    <property type="project" value="TreeGrafter"/>
</dbReference>
<proteinExistence type="predicted"/>
<gene>
    <name evidence="2" type="ORF">H0264_22365</name>
</gene>
<protein>
    <submittedName>
        <fullName evidence="2">MarR family transcriptional regulator</fullName>
    </submittedName>
</protein>
<name>A0A7D6V6W8_9NOCA</name>
<dbReference type="PROSITE" id="PS50995">
    <property type="entry name" value="HTH_MARR_2"/>
    <property type="match status" value="1"/>
</dbReference>
<reference evidence="2 3" key="1">
    <citation type="submission" date="2020-07" db="EMBL/GenBank/DDBJ databases">
        <authorList>
            <person name="Zhuang K."/>
            <person name="Ran Y."/>
        </authorList>
    </citation>
    <scope>NUCLEOTIDE SEQUENCE [LARGE SCALE GENOMIC DNA]</scope>
    <source>
        <strain evidence="2 3">WCH-YHL-001</strain>
    </source>
</reference>
<keyword evidence="3" id="KW-1185">Reference proteome</keyword>